<dbReference type="InterPro" id="IPR003772">
    <property type="entry name" value="YceD"/>
</dbReference>
<dbReference type="Proteomes" id="UP000032360">
    <property type="component" value="Unassembled WGS sequence"/>
</dbReference>
<evidence type="ECO:0000313" key="2">
    <source>
        <dbReference type="Proteomes" id="UP000032360"/>
    </source>
</evidence>
<evidence type="ECO:0008006" key="3">
    <source>
        <dbReference type="Google" id="ProtNLM"/>
    </source>
</evidence>
<evidence type="ECO:0000313" key="1">
    <source>
        <dbReference type="EMBL" id="KJF15951.1"/>
    </source>
</evidence>
<dbReference type="Pfam" id="PF02620">
    <property type="entry name" value="YceD"/>
    <property type="match status" value="1"/>
</dbReference>
<gene>
    <name evidence="1" type="ORF">AXFE_32000</name>
</gene>
<dbReference type="EMBL" id="JXYS01000109">
    <property type="protein sequence ID" value="KJF15951.1"/>
    <property type="molecule type" value="Genomic_DNA"/>
</dbReference>
<name>A0A0D8HFX5_9ACTN</name>
<organism evidence="1 2">
    <name type="scientific">Acidithrix ferrooxidans</name>
    <dbReference type="NCBI Taxonomy" id="1280514"/>
    <lineage>
        <taxon>Bacteria</taxon>
        <taxon>Bacillati</taxon>
        <taxon>Actinomycetota</taxon>
        <taxon>Acidimicrobiia</taxon>
        <taxon>Acidimicrobiales</taxon>
        <taxon>Acidimicrobiaceae</taxon>
        <taxon>Acidithrix</taxon>
    </lineage>
</organism>
<comment type="caution">
    <text evidence="1">The sequence shown here is derived from an EMBL/GenBank/DDBJ whole genome shotgun (WGS) entry which is preliminary data.</text>
</comment>
<dbReference type="STRING" id="1280514.AXFE_32000"/>
<sequence>MSNRDFKVSVTKLLSHPGEPLEVELAGLIGDQFVSSAWVEEGSTTHLSGSLEAVHSGVMFSGVAKVNIVTECRRCLCHSKADLVVEIRELFESDYKEDEGDTYPIHGEFVDLEEMVRDAVVLALPPAPLCKEECAGLCVTCGVDKNLVSCGHDNQGRDPRFSILDQLR</sequence>
<protein>
    <recommendedName>
        <fullName evidence="3">DUF177 domain-containing protein</fullName>
    </recommendedName>
</protein>
<keyword evidence="2" id="KW-1185">Reference proteome</keyword>
<proteinExistence type="predicted"/>
<dbReference type="OrthoDB" id="9790372at2"/>
<accession>A0A0D8HFX5</accession>
<reference evidence="1 2" key="1">
    <citation type="submission" date="2015-01" db="EMBL/GenBank/DDBJ databases">
        <title>Draft genome of the acidophilic iron oxidizer Acidithrix ferrooxidans strain Py-F3.</title>
        <authorList>
            <person name="Poehlein A."/>
            <person name="Eisen S."/>
            <person name="Schloemann M."/>
            <person name="Johnson B.D."/>
            <person name="Daniel R."/>
            <person name="Muehling M."/>
        </authorList>
    </citation>
    <scope>NUCLEOTIDE SEQUENCE [LARGE SCALE GENOMIC DNA]</scope>
    <source>
        <strain evidence="1 2">Py-F3</strain>
    </source>
</reference>
<dbReference type="AlphaFoldDB" id="A0A0D8HFX5"/>
<dbReference type="RefSeq" id="WP_052606867.1">
    <property type="nucleotide sequence ID" value="NZ_JXYS01000109.1"/>
</dbReference>